<dbReference type="Pfam" id="PF00128">
    <property type="entry name" value="Alpha-amylase"/>
    <property type="match status" value="1"/>
</dbReference>
<dbReference type="NCBIfam" id="TIGR02100">
    <property type="entry name" value="glgX_debranch"/>
    <property type="match status" value="1"/>
</dbReference>
<dbReference type="InterPro" id="IPR044505">
    <property type="entry name" value="GlgX_Isoamylase_N_E_set"/>
</dbReference>
<comment type="similarity">
    <text evidence="1">Belongs to the glycosyl hydrolase 13 family.</text>
</comment>
<keyword evidence="4" id="KW-0326">Glycosidase</keyword>
<dbReference type="InterPro" id="IPR013783">
    <property type="entry name" value="Ig-like_fold"/>
</dbReference>
<dbReference type="GO" id="GO:0004135">
    <property type="term" value="F:amylo-alpha-1,6-glucosidase activity"/>
    <property type="evidence" value="ECO:0007669"/>
    <property type="project" value="InterPro"/>
</dbReference>
<dbReference type="Gene3D" id="2.60.40.1180">
    <property type="entry name" value="Golgi alpha-mannosidase II"/>
    <property type="match status" value="1"/>
</dbReference>
<dbReference type="InterPro" id="IPR017853">
    <property type="entry name" value="GH"/>
</dbReference>
<dbReference type="EMBL" id="JAIOIU010000083">
    <property type="protein sequence ID" value="MBZ0159858.1"/>
    <property type="molecule type" value="Genomic_DNA"/>
</dbReference>
<evidence type="ECO:0000256" key="3">
    <source>
        <dbReference type="ARBA" id="ARBA00022946"/>
    </source>
</evidence>
<feature type="compositionally biased region" description="Basic and acidic residues" evidence="5">
    <location>
        <begin position="471"/>
        <end position="484"/>
    </location>
</feature>
<keyword evidence="3" id="KW-0809">Transit peptide</keyword>
<dbReference type="InterPro" id="IPR006047">
    <property type="entry name" value="GH13_cat_dom"/>
</dbReference>
<dbReference type="SMART" id="SM00642">
    <property type="entry name" value="Aamy"/>
    <property type="match status" value="1"/>
</dbReference>
<evidence type="ECO:0000313" key="7">
    <source>
        <dbReference type="EMBL" id="MBZ0159858.1"/>
    </source>
</evidence>
<dbReference type="InterPro" id="IPR013780">
    <property type="entry name" value="Glyco_hydro_b"/>
</dbReference>
<feature type="region of interest" description="Disordered" evidence="5">
    <location>
        <begin position="471"/>
        <end position="490"/>
    </location>
</feature>
<dbReference type="Pfam" id="PF21156">
    <property type="entry name" value="ISOA1-3_C"/>
    <property type="match status" value="1"/>
</dbReference>
<dbReference type="SUPFAM" id="SSF81296">
    <property type="entry name" value="E set domains"/>
    <property type="match status" value="1"/>
</dbReference>
<dbReference type="GO" id="GO:0005980">
    <property type="term" value="P:glycogen catabolic process"/>
    <property type="evidence" value="ECO:0007669"/>
    <property type="project" value="InterPro"/>
</dbReference>
<dbReference type="InterPro" id="IPR048650">
    <property type="entry name" value="ISOA1-3-like_C"/>
</dbReference>
<feature type="domain" description="Glycosyl hydrolase family 13 catalytic" evidence="6">
    <location>
        <begin position="164"/>
        <end position="575"/>
    </location>
</feature>
<reference evidence="7 8" key="1">
    <citation type="journal article" date="2021" name="bioRxiv">
        <title>Unraveling nitrogen, sulfur and carbon metabolic pathways and microbial community transcriptional responses to substrate deprivation and toxicity stresses in a bioreactor mimicking anoxic brackish coastal sediment conditions.</title>
        <authorList>
            <person name="Martins P.D."/>
            <person name="Echeveste M.J."/>
            <person name="Arshad A."/>
            <person name="Kurth J."/>
            <person name="Ouboter H."/>
            <person name="Jetten M.S.M."/>
            <person name="Welte C.U."/>
        </authorList>
    </citation>
    <scope>NUCLEOTIDE SEQUENCE [LARGE SCALE GENOMIC DNA]</scope>
    <source>
        <strain evidence="7">MAG_38</strain>
    </source>
</reference>
<dbReference type="FunFam" id="3.20.20.80:FF:000054">
    <property type="entry name" value="Glycogen debranching enzyme"/>
    <property type="match status" value="1"/>
</dbReference>
<dbReference type="Proteomes" id="UP001197609">
    <property type="component" value="Unassembled WGS sequence"/>
</dbReference>
<dbReference type="Gene3D" id="3.20.20.80">
    <property type="entry name" value="Glycosidases"/>
    <property type="match status" value="1"/>
</dbReference>
<evidence type="ECO:0000256" key="5">
    <source>
        <dbReference type="SAM" id="MobiDB-lite"/>
    </source>
</evidence>
<proteinExistence type="inferred from homology"/>
<dbReference type="Pfam" id="PF02922">
    <property type="entry name" value="CBM_48"/>
    <property type="match status" value="1"/>
</dbReference>
<comment type="caution">
    <text evidence="7">The sequence shown here is derived from an EMBL/GenBank/DDBJ whole genome shotgun (WGS) entry which is preliminary data.</text>
</comment>
<name>A0AAJ1AHN9_9BACT</name>
<organism evidence="7 8">
    <name type="scientific">Candidatus Methylomirabilis tolerans</name>
    <dbReference type="NCBI Taxonomy" id="3123416"/>
    <lineage>
        <taxon>Bacteria</taxon>
        <taxon>Candidatus Methylomirabilota</taxon>
        <taxon>Candidatus Methylomirabilia</taxon>
        <taxon>Candidatus Methylomirabilales</taxon>
        <taxon>Candidatus Methylomirabilaceae</taxon>
        <taxon>Candidatus Methylomirabilis</taxon>
    </lineage>
</organism>
<evidence type="ECO:0000259" key="6">
    <source>
        <dbReference type="SMART" id="SM00642"/>
    </source>
</evidence>
<dbReference type="GO" id="GO:0019156">
    <property type="term" value="F:isoamylase activity"/>
    <property type="evidence" value="ECO:0007669"/>
    <property type="project" value="UniProtKB-ARBA"/>
</dbReference>
<evidence type="ECO:0000313" key="8">
    <source>
        <dbReference type="Proteomes" id="UP001197609"/>
    </source>
</evidence>
<dbReference type="CDD" id="cd11326">
    <property type="entry name" value="AmyAc_Glg_debranch"/>
    <property type="match status" value="1"/>
</dbReference>
<dbReference type="SUPFAM" id="SSF51011">
    <property type="entry name" value="Glycosyl hydrolase domain"/>
    <property type="match status" value="1"/>
</dbReference>
<dbReference type="InterPro" id="IPR011837">
    <property type="entry name" value="Glycogen_debranch_GlgX"/>
</dbReference>
<keyword evidence="2" id="KW-0378">Hydrolase</keyword>
<dbReference type="PANTHER" id="PTHR43002">
    <property type="entry name" value="GLYCOGEN DEBRANCHING ENZYME"/>
    <property type="match status" value="1"/>
</dbReference>
<dbReference type="SUPFAM" id="SSF51445">
    <property type="entry name" value="(Trans)glycosidases"/>
    <property type="match status" value="1"/>
</dbReference>
<dbReference type="InterPro" id="IPR014756">
    <property type="entry name" value="Ig_E-set"/>
</dbReference>
<sequence>MTVVAVKKLLQVEKGSPHPLGAIPDRDGVNFSLFSENAAGVELLLFERHDAPEPFQVIQFDPFVNKTFHFWHVYVRGLRPGAHYAYRVDGPWDLGAGHRFDRKKVLIDPYARGNTNSLWQRVDACGPANNLRTSMRSVVIDMSGYDWEGDRPLNRPMEETIIYELHASGFTKSPSSGVTHPGTFSGIIEKIPYLKELGITAVELLPVFDFDETDILRVVDGTPLHNFWGYSTMGFFAPQSAYCVSPESGSHLQEFRDMVRALHKAGIEVILDVVFNHTDEGNHQGPVFSFKGIDNRVYYFLVPSDRQFYLDYSGCGNTVNCSRPIAQKLIIDCLRYWVRETHVDGFRFDQGSILSRGEDGSPLPYPPVVWQIELDEELADTKVIAEAWDAAGLYQIGHFPGDRWAEWNGRYRDDIRRFVKGDPGLIGAVASRLAGSADLYQSHGELPINSINFITCHDGFTLNDLVSYKEKHNEGNGEGNRDGINDNLSDNCGVEGETDDAAVEVLRERQIKNFATILLLSRGVPMILAGDDVRRTQKGNNNAYCQDNEVGWFDWTMTQRYHEMFRFWKRMIEFRRTHSTLRRRFFFNGAVNERGLADVAWHGCTLNQPGWSDPDARALGMTLGGFDGDADIHVMLNMYWKSLEFEIPPAPGRRWFKAIDTAAPSPHDIANPGDEVEFAGNVCSVQGRSIVVLVSR</sequence>
<dbReference type="Gene3D" id="2.60.40.10">
    <property type="entry name" value="Immunoglobulins"/>
    <property type="match status" value="1"/>
</dbReference>
<accession>A0AAJ1AHN9</accession>
<evidence type="ECO:0000256" key="4">
    <source>
        <dbReference type="ARBA" id="ARBA00023295"/>
    </source>
</evidence>
<protein>
    <submittedName>
        <fullName evidence="7">Glycogen debranching protein GlgX</fullName>
    </submittedName>
</protein>
<dbReference type="InterPro" id="IPR004193">
    <property type="entry name" value="Glyco_hydro_13_N"/>
</dbReference>
<evidence type="ECO:0000256" key="2">
    <source>
        <dbReference type="ARBA" id="ARBA00022801"/>
    </source>
</evidence>
<gene>
    <name evidence="7" type="primary">glgX</name>
    <name evidence="7" type="ORF">K8G79_06970</name>
</gene>
<dbReference type="AlphaFoldDB" id="A0AAJ1AHN9"/>
<dbReference type="CDD" id="cd02856">
    <property type="entry name" value="E_set_GDE_Isoamylase_N"/>
    <property type="match status" value="1"/>
</dbReference>
<evidence type="ECO:0000256" key="1">
    <source>
        <dbReference type="ARBA" id="ARBA00008061"/>
    </source>
</evidence>